<reference evidence="1 2" key="1">
    <citation type="submission" date="2020-11" db="EMBL/GenBank/DDBJ databases">
        <authorList>
            <person name="Kim M.K."/>
        </authorList>
    </citation>
    <scope>NUCLEOTIDE SEQUENCE [LARGE SCALE GENOMIC DNA]</scope>
    <source>
        <strain evidence="1 2">BT662</strain>
    </source>
</reference>
<dbReference type="RefSeq" id="WP_196292773.1">
    <property type="nucleotide sequence ID" value="NZ_JADQDM010000003.1"/>
</dbReference>
<dbReference type="Pfam" id="PF14094">
    <property type="entry name" value="DUF4272"/>
    <property type="match status" value="1"/>
</dbReference>
<gene>
    <name evidence="1" type="ORF">I2H31_09425</name>
</gene>
<dbReference type="InterPro" id="IPR025368">
    <property type="entry name" value="DUF4272"/>
</dbReference>
<proteinExistence type="predicted"/>
<dbReference type="EMBL" id="JADQDM010000003">
    <property type="protein sequence ID" value="MBF9221325.1"/>
    <property type="molecule type" value="Genomic_DNA"/>
</dbReference>
<organism evidence="1 2">
    <name type="scientific">Hymenobacter ruricola</name>
    <dbReference type="NCBI Taxonomy" id="2791023"/>
    <lineage>
        <taxon>Bacteria</taxon>
        <taxon>Pseudomonadati</taxon>
        <taxon>Bacteroidota</taxon>
        <taxon>Cytophagia</taxon>
        <taxon>Cytophagales</taxon>
        <taxon>Hymenobacteraceae</taxon>
        <taxon>Hymenobacter</taxon>
    </lineage>
</organism>
<name>A0ABS0I300_9BACT</name>
<comment type="caution">
    <text evidence="1">The sequence shown here is derived from an EMBL/GenBank/DDBJ whole genome shotgun (WGS) entry which is preliminary data.</text>
</comment>
<dbReference type="Proteomes" id="UP000618931">
    <property type="component" value="Unassembled WGS sequence"/>
</dbReference>
<evidence type="ECO:0000313" key="2">
    <source>
        <dbReference type="Proteomes" id="UP000618931"/>
    </source>
</evidence>
<accession>A0ABS0I300</accession>
<sequence>MERLTLYTHATDLGYLAEHLATHYGPVSQPEPLAWLAGPPASPTLRLSGRQRTQPDYQLREVTDEFTQNLAGMYGFVQQLPMPDADRQKRLLTKITTLNTEITITADVGFPAGFRAWLAPVLAHYEALVFAEPNSLYAASAGQGFYDPAGRLLTDTSGTGDAAADLPVSIESKYYDEPDPLPDQLARKARSEQALQARGIPFAASLPPVASETTAQLRSQDAVVDRALALTYVALKGEGVPADSLAGFERAYGARRHLSPAEQAFADDPAPDQQARVNATWRYEALHALLWALGYLPELNFPDHPCDPGHDTGLLAPLSEAEFRQRARLRPAPEILDAADLTYRYAWACVDARLKGQTAPAGLESGVVHERLYALNWLTSRFDEEWDDVSTDT</sequence>
<protein>
    <submittedName>
        <fullName evidence="1">DUF4272 domain-containing protein</fullName>
    </submittedName>
</protein>
<evidence type="ECO:0000313" key="1">
    <source>
        <dbReference type="EMBL" id="MBF9221325.1"/>
    </source>
</evidence>
<keyword evidence="2" id="KW-1185">Reference proteome</keyword>